<evidence type="ECO:0000313" key="3">
    <source>
        <dbReference type="EMBL" id="AXR82469.1"/>
    </source>
</evidence>
<dbReference type="PANTHER" id="PTHR46268">
    <property type="entry name" value="STRESS RESPONSE PROTEIN NHAX"/>
    <property type="match status" value="1"/>
</dbReference>
<comment type="similarity">
    <text evidence="1">Belongs to the universal stress protein A family.</text>
</comment>
<dbReference type="KEGG" id="nag:AArcMg_2477"/>
<sequence length="162" mass="17901">MYDTILVPVDGSENSQYAAKHALDLAEEVGATVHFLHVVSLNESRNIDVPRIEKGHLYQDLEKIGEEVIDDTLSPLGDQEVSFTRTIMTGRPDKQILSFIQSKHPDLVVMGSQGKTGLKRVVLGSVAENVARRSSVPIQLVPSSNDFVTLLDSERDEETDDE</sequence>
<dbReference type="AlphaFoldDB" id="A0A346PSH4"/>
<dbReference type="Pfam" id="PF00582">
    <property type="entry name" value="Usp"/>
    <property type="match status" value="1"/>
</dbReference>
<gene>
    <name evidence="3" type="ORF">AArcMg_2477</name>
</gene>
<dbReference type="CDD" id="cd00293">
    <property type="entry name" value="USP-like"/>
    <property type="match status" value="1"/>
</dbReference>
<reference evidence="4" key="1">
    <citation type="submission" date="2018-02" db="EMBL/GenBank/DDBJ databases">
        <title>Phenotypic and genomic properties of facultatively anaerobic sulfur-reducing natronoarchaea from hypersaline soda lakes.</title>
        <authorList>
            <person name="Sorokin D.Y."/>
            <person name="Kublanov I.V."/>
            <person name="Roman P."/>
            <person name="Sinninghe Damste J.S."/>
            <person name="Golyshin P.N."/>
            <person name="Rojo D."/>
            <person name="Ciordia S."/>
            <person name="Mena M.D.C."/>
            <person name="Ferrer M."/>
            <person name="Messina E."/>
            <person name="Smedile F."/>
            <person name="La Spada G."/>
            <person name="La Cono V."/>
            <person name="Yakimov M.M."/>
        </authorList>
    </citation>
    <scope>NUCLEOTIDE SEQUENCE [LARGE SCALE GENOMIC DNA]</scope>
    <source>
        <strain evidence="4">AArc-Mg</strain>
    </source>
</reference>
<evidence type="ECO:0000259" key="2">
    <source>
        <dbReference type="Pfam" id="PF00582"/>
    </source>
</evidence>
<dbReference type="RefSeq" id="WP_117369106.1">
    <property type="nucleotide sequence ID" value="NZ_CP027033.1"/>
</dbReference>
<evidence type="ECO:0000256" key="1">
    <source>
        <dbReference type="ARBA" id="ARBA00008791"/>
    </source>
</evidence>
<dbReference type="InterPro" id="IPR014729">
    <property type="entry name" value="Rossmann-like_a/b/a_fold"/>
</dbReference>
<name>A0A346PSH4_9EURY</name>
<accession>A0A346PSH4</accession>
<dbReference type="EMBL" id="CP027033">
    <property type="protein sequence ID" value="AXR82469.1"/>
    <property type="molecule type" value="Genomic_DNA"/>
</dbReference>
<keyword evidence="4" id="KW-1185">Reference proteome</keyword>
<dbReference type="GeneID" id="37642969"/>
<dbReference type="OrthoDB" id="105697at2157"/>
<dbReference type="InterPro" id="IPR006015">
    <property type="entry name" value="Universal_stress_UspA"/>
</dbReference>
<dbReference type="Proteomes" id="UP000258613">
    <property type="component" value="Chromosome"/>
</dbReference>
<dbReference type="PANTHER" id="PTHR46268:SF6">
    <property type="entry name" value="UNIVERSAL STRESS PROTEIN UP12"/>
    <property type="match status" value="1"/>
</dbReference>
<organism evidence="3 4">
    <name type="scientific">Natrarchaeobaculum sulfurireducens</name>
    <dbReference type="NCBI Taxonomy" id="2044521"/>
    <lineage>
        <taxon>Archaea</taxon>
        <taxon>Methanobacteriati</taxon>
        <taxon>Methanobacteriota</taxon>
        <taxon>Stenosarchaea group</taxon>
        <taxon>Halobacteria</taxon>
        <taxon>Halobacteriales</taxon>
        <taxon>Natrialbaceae</taxon>
        <taxon>Natrarchaeobaculum</taxon>
    </lineage>
</organism>
<dbReference type="PRINTS" id="PR01438">
    <property type="entry name" value="UNVRSLSTRESS"/>
</dbReference>
<protein>
    <submittedName>
        <fullName evidence="3">Universal stress protein</fullName>
    </submittedName>
</protein>
<dbReference type="Gene3D" id="3.40.50.620">
    <property type="entry name" value="HUPs"/>
    <property type="match status" value="1"/>
</dbReference>
<dbReference type="SUPFAM" id="SSF52402">
    <property type="entry name" value="Adenine nucleotide alpha hydrolases-like"/>
    <property type="match status" value="1"/>
</dbReference>
<dbReference type="InterPro" id="IPR006016">
    <property type="entry name" value="UspA"/>
</dbReference>
<feature type="domain" description="UspA" evidence="2">
    <location>
        <begin position="1"/>
        <end position="142"/>
    </location>
</feature>
<evidence type="ECO:0000313" key="4">
    <source>
        <dbReference type="Proteomes" id="UP000258613"/>
    </source>
</evidence>
<proteinExistence type="inferred from homology"/>